<dbReference type="Pfam" id="PF13649">
    <property type="entry name" value="Methyltransf_25"/>
    <property type="match status" value="1"/>
</dbReference>
<protein>
    <submittedName>
        <fullName evidence="8">S-adenosyl-L-methionine-dependent methyltransferase</fullName>
    </submittedName>
</protein>
<sequence length="365" mass="41383">MKGGEEEKAADFANYFCSYASLYHQKQMLTDHRRMQAYHGAIMQNRGLFAGKRVLDVGTGSGILALWCAKAGAAKVFAVEYTDMAKHARKLIEANGASDIVEVIQSSVEALQLDGPVDIIISEWMGYFLLRESMLDSVVRARDRWLAPGGLMFPSHATMYWGLVSDEEDRLAKAAEYLQSTQEWHRFKREMRQYYDCDMNVLEGVYEEEQKGYYILSSFWAELQPDQCVGQGAMIKHFDMHTCTLEDVQGVEETPFRINVEHDCRVSGFAGWFTADFRGTEANPLPVPVLLSTAPDNGYTHWGQQVFYLEVPHWVPRGGAVEGTLALTRQKENIRLYDVGVKHRRHGNSQEPNLGPMQEATYTMP</sequence>
<evidence type="ECO:0000256" key="1">
    <source>
        <dbReference type="ARBA" id="ARBA00022603"/>
    </source>
</evidence>
<dbReference type="GO" id="GO:0032259">
    <property type="term" value="P:methylation"/>
    <property type="evidence" value="ECO:0007669"/>
    <property type="project" value="UniProtKB-KW"/>
</dbReference>
<reference evidence="8" key="1">
    <citation type="submission" date="2021-02" db="EMBL/GenBank/DDBJ databases">
        <title>First Annotated Genome of the Yellow-green Alga Tribonema minus.</title>
        <authorList>
            <person name="Mahan K.M."/>
        </authorList>
    </citation>
    <scope>NUCLEOTIDE SEQUENCE</scope>
    <source>
        <strain evidence="8">UTEX B ZZ1240</strain>
    </source>
</reference>
<dbReference type="SUPFAM" id="SSF53335">
    <property type="entry name" value="S-adenosyl-L-methionine-dependent methyltransferases"/>
    <property type="match status" value="1"/>
</dbReference>
<evidence type="ECO:0000256" key="2">
    <source>
        <dbReference type="ARBA" id="ARBA00022679"/>
    </source>
</evidence>
<proteinExistence type="predicted"/>
<keyword evidence="3 4" id="KW-0949">S-adenosyl-L-methionine</keyword>
<accession>A0A835YPE5</accession>
<dbReference type="EMBL" id="JAFCMP010000514">
    <property type="protein sequence ID" value="KAG5178611.1"/>
    <property type="molecule type" value="Genomic_DNA"/>
</dbReference>
<dbReference type="PANTHER" id="PTHR11006:SF68">
    <property type="entry name" value="PROTEIN ARGININE N-METHYLTRANSFERASE PRMT10"/>
    <property type="match status" value="1"/>
</dbReference>
<comment type="caution">
    <text evidence="8">The sequence shown here is derived from an EMBL/GenBank/DDBJ whole genome shotgun (WGS) entry which is preliminary data.</text>
</comment>
<evidence type="ECO:0000313" key="9">
    <source>
        <dbReference type="Proteomes" id="UP000664859"/>
    </source>
</evidence>
<gene>
    <name evidence="8" type="ORF">JKP88DRAFT_183334</name>
</gene>
<keyword evidence="1 4" id="KW-0489">Methyltransferase</keyword>
<name>A0A835YPE5_9STRA</name>
<evidence type="ECO:0000313" key="8">
    <source>
        <dbReference type="EMBL" id="KAG5178611.1"/>
    </source>
</evidence>
<dbReference type="PROSITE" id="PS51678">
    <property type="entry name" value="SAM_MT_PRMT"/>
    <property type="match status" value="1"/>
</dbReference>
<feature type="region of interest" description="Disordered" evidence="5">
    <location>
        <begin position="345"/>
        <end position="365"/>
    </location>
</feature>
<evidence type="ECO:0000256" key="5">
    <source>
        <dbReference type="SAM" id="MobiDB-lite"/>
    </source>
</evidence>
<dbReference type="InterPro" id="IPR029063">
    <property type="entry name" value="SAM-dependent_MTases_sf"/>
</dbReference>
<dbReference type="Gene3D" id="3.40.50.150">
    <property type="entry name" value="Vaccinia Virus protein VP39"/>
    <property type="match status" value="1"/>
</dbReference>
<evidence type="ECO:0000259" key="6">
    <source>
        <dbReference type="Pfam" id="PF13649"/>
    </source>
</evidence>
<dbReference type="Gene3D" id="2.70.160.11">
    <property type="entry name" value="Hnrnp arginine n-methyltransferase1"/>
    <property type="match status" value="1"/>
</dbReference>
<evidence type="ECO:0000256" key="4">
    <source>
        <dbReference type="PROSITE-ProRule" id="PRU01015"/>
    </source>
</evidence>
<dbReference type="FunFam" id="3.40.50.150:FF:000132">
    <property type="entry name" value="Protein arginine N-methyltransferase PRMT10"/>
    <property type="match status" value="1"/>
</dbReference>
<feature type="domain" description="Methyltransferase" evidence="6">
    <location>
        <begin position="54"/>
        <end position="150"/>
    </location>
</feature>
<dbReference type="OrthoDB" id="7848332at2759"/>
<dbReference type="Proteomes" id="UP000664859">
    <property type="component" value="Unassembled WGS sequence"/>
</dbReference>
<dbReference type="GO" id="GO:0016274">
    <property type="term" value="F:protein-arginine N-methyltransferase activity"/>
    <property type="evidence" value="ECO:0007669"/>
    <property type="project" value="InterPro"/>
</dbReference>
<dbReference type="InterPro" id="IPR025799">
    <property type="entry name" value="Arg_MeTrfase"/>
</dbReference>
<dbReference type="GO" id="GO:0042054">
    <property type="term" value="F:histone methyltransferase activity"/>
    <property type="evidence" value="ECO:0007669"/>
    <property type="project" value="TreeGrafter"/>
</dbReference>
<dbReference type="AlphaFoldDB" id="A0A835YPE5"/>
<keyword evidence="9" id="KW-1185">Reference proteome</keyword>
<dbReference type="GO" id="GO:0005634">
    <property type="term" value="C:nucleus"/>
    <property type="evidence" value="ECO:0007669"/>
    <property type="project" value="TreeGrafter"/>
</dbReference>
<dbReference type="InterPro" id="IPR055135">
    <property type="entry name" value="PRMT_dom"/>
</dbReference>
<dbReference type="InterPro" id="IPR041698">
    <property type="entry name" value="Methyltransf_25"/>
</dbReference>
<evidence type="ECO:0000259" key="7">
    <source>
        <dbReference type="Pfam" id="PF22528"/>
    </source>
</evidence>
<keyword evidence="2 4" id="KW-0808">Transferase</keyword>
<feature type="domain" description="Protein arginine N-methyltransferase" evidence="7">
    <location>
        <begin position="176"/>
        <end position="344"/>
    </location>
</feature>
<dbReference type="CDD" id="cd02440">
    <property type="entry name" value="AdoMet_MTases"/>
    <property type="match status" value="1"/>
</dbReference>
<organism evidence="8 9">
    <name type="scientific">Tribonema minus</name>
    <dbReference type="NCBI Taxonomy" id="303371"/>
    <lineage>
        <taxon>Eukaryota</taxon>
        <taxon>Sar</taxon>
        <taxon>Stramenopiles</taxon>
        <taxon>Ochrophyta</taxon>
        <taxon>PX clade</taxon>
        <taxon>Xanthophyceae</taxon>
        <taxon>Tribonematales</taxon>
        <taxon>Tribonemataceae</taxon>
        <taxon>Tribonema</taxon>
    </lineage>
</organism>
<dbReference type="Pfam" id="PF22528">
    <property type="entry name" value="PRMT_C"/>
    <property type="match status" value="1"/>
</dbReference>
<evidence type="ECO:0000256" key="3">
    <source>
        <dbReference type="ARBA" id="ARBA00022691"/>
    </source>
</evidence>
<dbReference type="PANTHER" id="PTHR11006">
    <property type="entry name" value="PROTEIN ARGININE N-METHYLTRANSFERASE"/>
    <property type="match status" value="1"/>
</dbReference>